<dbReference type="InterPro" id="IPR007803">
    <property type="entry name" value="Asp/Arg/Pro-Hydrxlase"/>
</dbReference>
<keyword evidence="3" id="KW-0560">Oxidoreductase</keyword>
<evidence type="ECO:0000313" key="5">
    <source>
        <dbReference type="EMBL" id="WAS96636.1"/>
    </source>
</evidence>
<evidence type="ECO:0000259" key="4">
    <source>
        <dbReference type="Pfam" id="PF05118"/>
    </source>
</evidence>
<dbReference type="RefSeq" id="WP_269039002.1">
    <property type="nucleotide sequence ID" value="NZ_CP114040.1"/>
</dbReference>
<dbReference type="PANTHER" id="PTHR46332:SF5">
    <property type="entry name" value="ASPARTATE BETA-HYDROXYLASE DOMAIN CONTAINING 2"/>
    <property type="match status" value="1"/>
</dbReference>
<evidence type="ECO:0000256" key="3">
    <source>
        <dbReference type="ARBA" id="ARBA00023002"/>
    </source>
</evidence>
<sequence>MPFLFQSEIGRSTGKSDFRFLMSRLVPMLPDSVLKGLVRGGSKGLSREDVDAIFSFQREVERLPTVQKGMRELGMKSLMEWNLDRDRIMRTRSPYTHPMMRPLFFSPGVTARMRYDTAEFDWVPRLEAAYPVIKEELLQVLANNQGFQPYVPAEKEGTERWLVKSDNGVVFANDTSAPSMWNVMYLYMGGPILENQALCPKTVELLESIPRFNRRAPSVFSALHPGAHIATHHGPRNGVLRVHLPLVAPKGCYLNVGSELFEWQDGKVEIWDDSFAHQAWNRSDRTRIILHFDIYHPDWSDEEVERLDELDRSFDNTAVMAIFHETRDKTKGLLNGKEWLVR</sequence>
<evidence type="ECO:0000256" key="2">
    <source>
        <dbReference type="ARBA" id="ARBA00022964"/>
    </source>
</evidence>
<dbReference type="Pfam" id="PF05118">
    <property type="entry name" value="Asp_Arg_Hydrox"/>
    <property type="match status" value="1"/>
</dbReference>
<name>A0ABY7HBI4_9BACT</name>
<keyword evidence="2" id="KW-0223">Dioxygenase</keyword>
<accession>A0ABY7HBI4</accession>
<dbReference type="Proteomes" id="UP001164459">
    <property type="component" value="Chromosome"/>
</dbReference>
<keyword evidence="6" id="KW-1185">Reference proteome</keyword>
<dbReference type="SUPFAM" id="SSF51197">
    <property type="entry name" value="Clavaminate synthase-like"/>
    <property type="match status" value="1"/>
</dbReference>
<dbReference type="InterPro" id="IPR027443">
    <property type="entry name" value="IPNS-like_sf"/>
</dbReference>
<feature type="domain" description="Aspartyl/asparaginy/proline hydroxylase" evidence="4">
    <location>
        <begin position="127"/>
        <end position="297"/>
    </location>
</feature>
<evidence type="ECO:0000256" key="1">
    <source>
        <dbReference type="ARBA" id="ARBA00007730"/>
    </source>
</evidence>
<protein>
    <submittedName>
        <fullName evidence="5">Aspartyl/asparaginyl beta-hydroxylase domain-containing protein</fullName>
    </submittedName>
</protein>
<evidence type="ECO:0000313" key="6">
    <source>
        <dbReference type="Proteomes" id="UP001164459"/>
    </source>
</evidence>
<organism evidence="5 6">
    <name type="scientific">Nannocystis punicea</name>
    <dbReference type="NCBI Taxonomy" id="2995304"/>
    <lineage>
        <taxon>Bacteria</taxon>
        <taxon>Pseudomonadati</taxon>
        <taxon>Myxococcota</taxon>
        <taxon>Polyangia</taxon>
        <taxon>Nannocystales</taxon>
        <taxon>Nannocystaceae</taxon>
        <taxon>Nannocystis</taxon>
    </lineage>
</organism>
<dbReference type="PANTHER" id="PTHR46332">
    <property type="entry name" value="ASPARTATE BETA-HYDROXYLASE DOMAIN-CONTAINING PROTEIN 2"/>
    <property type="match status" value="1"/>
</dbReference>
<dbReference type="EMBL" id="CP114040">
    <property type="protein sequence ID" value="WAS96636.1"/>
    <property type="molecule type" value="Genomic_DNA"/>
</dbReference>
<gene>
    <name evidence="5" type="ORF">O0S08_10820</name>
</gene>
<dbReference type="InterPro" id="IPR051821">
    <property type="entry name" value="Asp/Asn_beta-hydroxylase"/>
</dbReference>
<reference evidence="5" key="1">
    <citation type="submission" date="2022-11" db="EMBL/GenBank/DDBJ databases">
        <title>Minimal conservation of predation-associated metabolite biosynthetic gene clusters underscores biosynthetic potential of Myxococcota including descriptions for ten novel species: Archangium lansinium sp. nov., Myxococcus landrumus sp. nov., Nannocystis bai.</title>
        <authorList>
            <person name="Ahearne A."/>
            <person name="Stevens C."/>
            <person name="Dowd S."/>
        </authorList>
    </citation>
    <scope>NUCLEOTIDE SEQUENCE</scope>
    <source>
        <strain evidence="5">Fl3</strain>
    </source>
</reference>
<comment type="similarity">
    <text evidence="1">Belongs to the aspartyl/asparaginyl beta-hydroxylase family.</text>
</comment>
<dbReference type="Gene3D" id="2.60.120.330">
    <property type="entry name" value="B-lactam Antibiotic, Isopenicillin N Synthase, Chain"/>
    <property type="match status" value="1"/>
</dbReference>
<proteinExistence type="inferred from homology"/>